<organism evidence="2 3">
    <name type="scientific">Collybiopsis confluens</name>
    <dbReference type="NCBI Taxonomy" id="2823264"/>
    <lineage>
        <taxon>Eukaryota</taxon>
        <taxon>Fungi</taxon>
        <taxon>Dikarya</taxon>
        <taxon>Basidiomycota</taxon>
        <taxon>Agaricomycotina</taxon>
        <taxon>Agaricomycetes</taxon>
        <taxon>Agaricomycetidae</taxon>
        <taxon>Agaricales</taxon>
        <taxon>Marasmiineae</taxon>
        <taxon>Omphalotaceae</taxon>
        <taxon>Collybiopsis</taxon>
    </lineage>
</organism>
<proteinExistence type="predicted"/>
<reference evidence="2 3" key="1">
    <citation type="journal article" date="2020" name="ISME J.">
        <title>Uncovering the hidden diversity of litter-decomposition mechanisms in mushroom-forming fungi.</title>
        <authorList>
            <person name="Floudas D."/>
            <person name="Bentzer J."/>
            <person name="Ahren D."/>
            <person name="Johansson T."/>
            <person name="Persson P."/>
            <person name="Tunlid A."/>
        </authorList>
    </citation>
    <scope>NUCLEOTIDE SEQUENCE [LARGE SCALE GENOMIC DNA]</scope>
    <source>
        <strain evidence="2 3">CBS 406.79</strain>
    </source>
</reference>
<dbReference type="EMBL" id="JAACJN010000009">
    <property type="protein sequence ID" value="KAF5391592.1"/>
    <property type="molecule type" value="Genomic_DNA"/>
</dbReference>
<protein>
    <submittedName>
        <fullName evidence="2">Uncharacterized protein</fullName>
    </submittedName>
</protein>
<evidence type="ECO:0000313" key="2">
    <source>
        <dbReference type="EMBL" id="KAF5391592.1"/>
    </source>
</evidence>
<evidence type="ECO:0000256" key="1">
    <source>
        <dbReference type="SAM" id="SignalP"/>
    </source>
</evidence>
<name>A0A8H5HY42_9AGAR</name>
<keyword evidence="3" id="KW-1185">Reference proteome</keyword>
<evidence type="ECO:0000313" key="3">
    <source>
        <dbReference type="Proteomes" id="UP000518752"/>
    </source>
</evidence>
<comment type="caution">
    <text evidence="2">The sequence shown here is derived from an EMBL/GenBank/DDBJ whole genome shotgun (WGS) entry which is preliminary data.</text>
</comment>
<dbReference type="OrthoDB" id="5803672at2759"/>
<gene>
    <name evidence="2" type="ORF">D9757_002543</name>
</gene>
<accession>A0A8H5HY42</accession>
<dbReference type="AlphaFoldDB" id="A0A8H5HY42"/>
<feature type="signal peptide" evidence="1">
    <location>
        <begin position="1"/>
        <end position="25"/>
    </location>
</feature>
<dbReference type="Proteomes" id="UP000518752">
    <property type="component" value="Unassembled WGS sequence"/>
</dbReference>
<feature type="chain" id="PRO_5034457773" evidence="1">
    <location>
        <begin position="26"/>
        <end position="390"/>
    </location>
</feature>
<sequence length="390" mass="42367">MNTMFIALILTWVYILSHWTGTGIAISPVDCFNNSTLGDLVDCLNDFTVGPDYYDASSYAEAQPSPEQLDAWTTVITSMLSSDSTDCSSTVLPISLSSLYTISPFLDNSTARTFCVLSEITSLPIGALNYYTKGWGVFVVPTSRKDISRTIHLSAPHPLYDIDTPQQAAAMFLLSGAHSLLISGRHRIAYRVPTDCITPTNPNTIYYKTDPAHDINEPFNAANRVIRTWQNQNQNGGCPLETCAYLQIHGKGASLCPTDTIFISSGLGNSNDSVIWYNSQPNLPSRRLKGYASEIFPNFNVSLPSDDTACDLTATTNVFGRLINGVPEQDVCTVAANTLTASGEFVHIEQSIASRDNAAHEGWGQAIRGTFPASCNFGTREDENTGLCVA</sequence>
<keyword evidence="1" id="KW-0732">Signal</keyword>